<feature type="region of interest" description="Disordered" evidence="1">
    <location>
        <begin position="1"/>
        <end position="21"/>
    </location>
</feature>
<gene>
    <name evidence="3" type="ORF">DP939_22105</name>
</gene>
<feature type="transmembrane region" description="Helical" evidence="2">
    <location>
        <begin position="133"/>
        <end position="152"/>
    </location>
</feature>
<evidence type="ECO:0000256" key="1">
    <source>
        <dbReference type="SAM" id="MobiDB-lite"/>
    </source>
</evidence>
<evidence type="ECO:0000256" key="2">
    <source>
        <dbReference type="SAM" id="Phobius"/>
    </source>
</evidence>
<comment type="caution">
    <text evidence="3">The sequence shown here is derived from an EMBL/GenBank/DDBJ whole genome shotgun (WGS) entry which is preliminary data.</text>
</comment>
<feature type="transmembrane region" description="Helical" evidence="2">
    <location>
        <begin position="44"/>
        <end position="62"/>
    </location>
</feature>
<accession>A0A366LWX1</accession>
<dbReference type="RefSeq" id="WP_113982660.1">
    <property type="nucleotide sequence ID" value="NZ_QMEY01000009.1"/>
</dbReference>
<organism evidence="3 4">
    <name type="scientific">Spongiactinospora rosea</name>
    <dbReference type="NCBI Taxonomy" id="2248750"/>
    <lineage>
        <taxon>Bacteria</taxon>
        <taxon>Bacillati</taxon>
        <taxon>Actinomycetota</taxon>
        <taxon>Actinomycetes</taxon>
        <taxon>Streptosporangiales</taxon>
        <taxon>Streptosporangiaceae</taxon>
        <taxon>Spongiactinospora</taxon>
    </lineage>
</organism>
<dbReference type="AlphaFoldDB" id="A0A366LWX1"/>
<dbReference type="Proteomes" id="UP000253303">
    <property type="component" value="Unassembled WGS sequence"/>
</dbReference>
<dbReference type="InterPro" id="IPR021235">
    <property type="entry name" value="DUF2637"/>
</dbReference>
<feature type="compositionally biased region" description="Polar residues" evidence="1">
    <location>
        <begin position="1"/>
        <end position="13"/>
    </location>
</feature>
<keyword evidence="2" id="KW-1133">Transmembrane helix</keyword>
<protein>
    <recommendedName>
        <fullName evidence="5">DUF2637 domain-containing protein</fullName>
    </recommendedName>
</protein>
<keyword evidence="2" id="KW-0472">Membrane</keyword>
<proteinExistence type="predicted"/>
<feature type="transmembrane region" description="Helical" evidence="2">
    <location>
        <begin position="74"/>
        <end position="96"/>
    </location>
</feature>
<evidence type="ECO:0000313" key="4">
    <source>
        <dbReference type="Proteomes" id="UP000253303"/>
    </source>
</evidence>
<evidence type="ECO:0008006" key="5">
    <source>
        <dbReference type="Google" id="ProtNLM"/>
    </source>
</evidence>
<dbReference type="OrthoDB" id="3393357at2"/>
<dbReference type="Pfam" id="PF10935">
    <property type="entry name" value="DUF2637"/>
    <property type="match status" value="1"/>
</dbReference>
<keyword evidence="4" id="KW-1185">Reference proteome</keyword>
<sequence length="242" mass="25907">MRSRALTQSTPDTAQAEVSVPADRPSRDYIATTSRSANIIRRTTIATVVVLATIAAIVSYQHMHQLAIQHGESFWSAALVPLAVDGMIVAASLALLEDSRAGRRGGLLPWLFLIISSGASLAANVAIAEPTFTARIIAAWPSLALIGAYEMLMRMIRHTAARQQAPIHTASYPQLVDKPESGHDAHAASGRHLQREAWRWATSVQQTNGHLPSATAIAAAYGRSARWGRLVKAAGQSGGLDY</sequence>
<feature type="transmembrane region" description="Helical" evidence="2">
    <location>
        <begin position="108"/>
        <end position="127"/>
    </location>
</feature>
<dbReference type="EMBL" id="QMEY01000009">
    <property type="protein sequence ID" value="RBQ18060.1"/>
    <property type="molecule type" value="Genomic_DNA"/>
</dbReference>
<reference evidence="3 4" key="1">
    <citation type="submission" date="2018-06" db="EMBL/GenBank/DDBJ databases">
        <title>Sphaerisporangium craniellae sp. nov., isolated from a marine sponge in the South China Sea.</title>
        <authorList>
            <person name="Li L."/>
        </authorList>
    </citation>
    <scope>NUCLEOTIDE SEQUENCE [LARGE SCALE GENOMIC DNA]</scope>
    <source>
        <strain evidence="3 4">LHW63015</strain>
    </source>
</reference>
<name>A0A366LWX1_9ACTN</name>
<evidence type="ECO:0000313" key="3">
    <source>
        <dbReference type="EMBL" id="RBQ18060.1"/>
    </source>
</evidence>
<keyword evidence="2" id="KW-0812">Transmembrane</keyword>